<reference evidence="2" key="1">
    <citation type="submission" date="2022-05" db="EMBL/GenBank/DDBJ databases">
        <title>The Musa troglodytarum L. genome provides insights into the mechanism of non-climacteric behaviour and enrichment of carotenoids.</title>
        <authorList>
            <person name="Wang J."/>
        </authorList>
    </citation>
    <scope>NUCLEOTIDE SEQUENCE</scope>
    <source>
        <tissue evidence="2">Leaf</tissue>
    </source>
</reference>
<dbReference type="InterPro" id="IPR056705">
    <property type="entry name" value="DUF7803"/>
</dbReference>
<evidence type="ECO:0000313" key="2">
    <source>
        <dbReference type="EMBL" id="URE40909.1"/>
    </source>
</evidence>
<sequence>MAGEMTALLQNRLSPPGCWQSEPHSSIIHILLNLHTDRRKLCLCFQLQGISSLPKEGHIPVEQPRMPIMEEIISLGDDLMLGLPSPIIPPEIASHVLEGSHGTSIRRLEALNRGIAKTKPGNIQGEAKGDAVRKKWIFW</sequence>
<keyword evidence="3" id="KW-1185">Reference proteome</keyword>
<gene>
    <name evidence="2" type="ORF">MUK42_32585</name>
</gene>
<dbReference type="Pfam" id="PF25086">
    <property type="entry name" value="DUF7803"/>
    <property type="match status" value="1"/>
</dbReference>
<accession>A0A9E7L7U2</accession>
<dbReference type="PANTHER" id="PTHR36047">
    <property type="entry name" value="OS01G0191000 PROTEIN"/>
    <property type="match status" value="1"/>
</dbReference>
<feature type="domain" description="DUF7803" evidence="1">
    <location>
        <begin position="67"/>
        <end position="100"/>
    </location>
</feature>
<name>A0A9E7L7U2_9LILI</name>
<proteinExistence type="predicted"/>
<dbReference type="OrthoDB" id="1884014at2759"/>
<dbReference type="Proteomes" id="UP001055439">
    <property type="component" value="Chromosome 8"/>
</dbReference>
<organism evidence="2 3">
    <name type="scientific">Musa troglodytarum</name>
    <name type="common">fe'i banana</name>
    <dbReference type="NCBI Taxonomy" id="320322"/>
    <lineage>
        <taxon>Eukaryota</taxon>
        <taxon>Viridiplantae</taxon>
        <taxon>Streptophyta</taxon>
        <taxon>Embryophyta</taxon>
        <taxon>Tracheophyta</taxon>
        <taxon>Spermatophyta</taxon>
        <taxon>Magnoliopsida</taxon>
        <taxon>Liliopsida</taxon>
        <taxon>Zingiberales</taxon>
        <taxon>Musaceae</taxon>
        <taxon>Musa</taxon>
    </lineage>
</organism>
<dbReference type="EMBL" id="CP097510">
    <property type="protein sequence ID" value="URE40909.1"/>
    <property type="molecule type" value="Genomic_DNA"/>
</dbReference>
<protein>
    <recommendedName>
        <fullName evidence="1">DUF7803 domain-containing protein</fullName>
    </recommendedName>
</protein>
<dbReference type="AlphaFoldDB" id="A0A9E7L7U2"/>
<evidence type="ECO:0000313" key="3">
    <source>
        <dbReference type="Proteomes" id="UP001055439"/>
    </source>
</evidence>
<evidence type="ECO:0000259" key="1">
    <source>
        <dbReference type="Pfam" id="PF25086"/>
    </source>
</evidence>
<dbReference type="PANTHER" id="PTHR36047:SF1">
    <property type="entry name" value="OS01G0191000 PROTEIN"/>
    <property type="match status" value="1"/>
</dbReference>